<name>A0AA42TUA2_9BURK</name>
<dbReference type="AlphaFoldDB" id="A0AA42TUA2"/>
<evidence type="ECO:0008006" key="4">
    <source>
        <dbReference type="Google" id="ProtNLM"/>
    </source>
</evidence>
<evidence type="ECO:0000313" key="3">
    <source>
        <dbReference type="Proteomes" id="UP001161065"/>
    </source>
</evidence>
<feature type="compositionally biased region" description="Basic and acidic residues" evidence="1">
    <location>
        <begin position="24"/>
        <end position="36"/>
    </location>
</feature>
<evidence type="ECO:0000313" key="2">
    <source>
        <dbReference type="EMBL" id="MDH1334113.1"/>
    </source>
</evidence>
<dbReference type="Proteomes" id="UP001161065">
    <property type="component" value="Unassembled WGS sequence"/>
</dbReference>
<accession>A0AA42TUA2</accession>
<feature type="region of interest" description="Disordered" evidence="1">
    <location>
        <begin position="1"/>
        <end position="58"/>
    </location>
</feature>
<gene>
    <name evidence="2" type="ORF">N5D63_08150</name>
</gene>
<sequence length="331" mass="36586">MLMRRTPLKPGKGFKSRGTWAGAGRRDEQDEGHHYETGQASSREQWLQERAQRQLESARATAEMVPANVVMVPGAGATGVAVRKEKVLESEPYRRLVAQLPCMWCGIEGYSQHAHLNYGKGLGLKTDDRTGFPLCCSRPGIEGCHVAYDNYRLLESGGREAHREYGLEAGRFTREQVLKAGLWPASLSRWVESRSQADEHNNQERALSSTATQQIDIGEASPVVNEILQEWHQWCSNTRVGSGYGNRSVSCSLGPGGGGVWEVADLEAVDAVIDAIPQPHRTAISFMARNLACRAQVWSSPRLPTQREELQVLLLEARNMLTRGLIAKGVL</sequence>
<dbReference type="RefSeq" id="WP_280007829.1">
    <property type="nucleotide sequence ID" value="NZ_JAOCEK010000004.1"/>
</dbReference>
<dbReference type="EMBL" id="JAOCEK010000004">
    <property type="protein sequence ID" value="MDH1334113.1"/>
    <property type="molecule type" value="Genomic_DNA"/>
</dbReference>
<reference evidence="2" key="1">
    <citation type="submission" date="2022-09" db="EMBL/GenBank/DDBJ databases">
        <title>Intensive care unit water sources are persistently colonized with multi-drug resistant bacteria and are the site of extensive horizontal gene transfer of antibiotic resistance genes.</title>
        <authorList>
            <person name="Diorio-Toth L."/>
        </authorList>
    </citation>
    <scope>NUCLEOTIDE SEQUENCE</scope>
    <source>
        <strain evidence="2">GD03832</strain>
    </source>
</reference>
<protein>
    <recommendedName>
        <fullName evidence="4">DUF968 domain-containing protein</fullName>
    </recommendedName>
</protein>
<organism evidence="2 3">
    <name type="scientific">Comamonas thiooxydans</name>
    <dbReference type="NCBI Taxonomy" id="363952"/>
    <lineage>
        <taxon>Bacteria</taxon>
        <taxon>Pseudomonadati</taxon>
        <taxon>Pseudomonadota</taxon>
        <taxon>Betaproteobacteria</taxon>
        <taxon>Burkholderiales</taxon>
        <taxon>Comamonadaceae</taxon>
        <taxon>Comamonas</taxon>
    </lineage>
</organism>
<evidence type="ECO:0000256" key="1">
    <source>
        <dbReference type="SAM" id="MobiDB-lite"/>
    </source>
</evidence>
<proteinExistence type="predicted"/>
<comment type="caution">
    <text evidence="2">The sequence shown here is derived from an EMBL/GenBank/DDBJ whole genome shotgun (WGS) entry which is preliminary data.</text>
</comment>